<dbReference type="InterPro" id="IPR007210">
    <property type="entry name" value="ABC_Gly_betaine_transp_sub-bd"/>
</dbReference>
<name>A0A060IG57_RHIET</name>
<dbReference type="RefSeq" id="WP_040112304.1">
    <property type="nucleotide sequence ID" value="NZ_CP006990.1"/>
</dbReference>
<dbReference type="Gene3D" id="3.40.190.100">
    <property type="entry name" value="Glycine betaine-binding periplasmic protein, domain 2"/>
    <property type="match status" value="1"/>
</dbReference>
<feature type="signal peptide" evidence="1">
    <location>
        <begin position="1"/>
        <end position="23"/>
    </location>
</feature>
<dbReference type="HOGENOM" id="CLU_072510_0_0_5"/>
<keyword evidence="3" id="KW-0614">Plasmid</keyword>
<reference evidence="3 4" key="1">
    <citation type="submission" date="2013-12" db="EMBL/GenBank/DDBJ databases">
        <title>Complete genome sequence of Rhizobium etli bv. mimosae IE4771.</title>
        <authorList>
            <person name="Bustos P."/>
            <person name="Santamaria R.I."/>
            <person name="Lozano L."/>
            <person name="Ormeno-Orrillo E."/>
            <person name="Rogel M.A."/>
            <person name="Romero D."/>
            <person name="Cevallos M.A."/>
            <person name="Martinez-Romero E."/>
            <person name="Gonzalez V."/>
        </authorList>
    </citation>
    <scope>NUCLEOTIDE SEQUENCE [LARGE SCALE GENOMIC DNA]</scope>
    <source>
        <strain evidence="3 4">IE4771</strain>
        <plasmid evidence="4">Plasmid pRetIE4771d</plasmid>
    </source>
</reference>
<dbReference type="CDD" id="cd13641">
    <property type="entry name" value="PBP2_HisX_like"/>
    <property type="match status" value="1"/>
</dbReference>
<geneLocation type="plasmid" evidence="3 4">
    <name>pRetIE4771d</name>
</geneLocation>
<evidence type="ECO:0000256" key="1">
    <source>
        <dbReference type="SAM" id="SignalP"/>
    </source>
</evidence>
<proteinExistence type="predicted"/>
<sequence>MKKLLASTCLTFGLLGGASFASAAECGSVTIASMNWQSAEVLSNLDKFILNEGYGCSADITVGDTVPTITSMAEKGQPDIAPEAWIDLLPDVVKKGTEEGRIVQVGSPLPDGGVQGWWIPKYLADAHPDIKTIGDVLKHPELFPDPEDPKKGAIVNGPQGWGGTVVTSQLYKAFGAEKAGFTLVDTGSAAGLDGSIAKAYERKEGWVGYYWAPTALLGKYQMVKLEAGVPEDSAEWKRCITVADCPDPKPAAWPVDHVVTLVAKPFSEKVGPEVMDYLAKRSWSNDTVNKLMSWMTDNQATGEDGAKHFLKENKDIWTKWVSPEAAAKIEAAL</sequence>
<dbReference type="SUPFAM" id="SSF53850">
    <property type="entry name" value="Periplasmic binding protein-like II"/>
    <property type="match status" value="1"/>
</dbReference>
<evidence type="ECO:0000313" key="3">
    <source>
        <dbReference type="EMBL" id="AIC30975.1"/>
    </source>
</evidence>
<dbReference type="Proteomes" id="UP000027180">
    <property type="component" value="Plasmid pRetIE4771d"/>
</dbReference>
<keyword evidence="1" id="KW-0732">Signal</keyword>
<organism evidence="3 4">
    <name type="scientific">Rhizobium etli bv. mimosae str. IE4771</name>
    <dbReference type="NCBI Taxonomy" id="1432050"/>
    <lineage>
        <taxon>Bacteria</taxon>
        <taxon>Pseudomonadati</taxon>
        <taxon>Pseudomonadota</taxon>
        <taxon>Alphaproteobacteria</taxon>
        <taxon>Hyphomicrobiales</taxon>
        <taxon>Rhizobiaceae</taxon>
        <taxon>Rhizobium/Agrobacterium group</taxon>
        <taxon>Rhizobium</taxon>
    </lineage>
</organism>
<accession>A0A060IG57</accession>
<dbReference type="AlphaFoldDB" id="A0A060IG57"/>
<dbReference type="GO" id="GO:0043190">
    <property type="term" value="C:ATP-binding cassette (ABC) transporter complex"/>
    <property type="evidence" value="ECO:0007669"/>
    <property type="project" value="InterPro"/>
</dbReference>
<protein>
    <submittedName>
        <fullName evidence="3">Glycine betaine/L-proline ABC transporter substrate-binding protein</fullName>
    </submittedName>
</protein>
<evidence type="ECO:0000259" key="2">
    <source>
        <dbReference type="Pfam" id="PF04069"/>
    </source>
</evidence>
<dbReference type="KEGG" id="rei:IE4771_PD00420"/>
<dbReference type="Gene3D" id="3.10.105.10">
    <property type="entry name" value="Dipeptide-binding Protein, Domain 3"/>
    <property type="match status" value="1"/>
</dbReference>
<feature type="domain" description="ABC-type glycine betaine transport system substrate-binding" evidence="2">
    <location>
        <begin position="28"/>
        <end position="312"/>
    </location>
</feature>
<dbReference type="GO" id="GO:0022857">
    <property type="term" value="F:transmembrane transporter activity"/>
    <property type="evidence" value="ECO:0007669"/>
    <property type="project" value="InterPro"/>
</dbReference>
<feature type="chain" id="PRO_5001583892" evidence="1">
    <location>
        <begin position="24"/>
        <end position="333"/>
    </location>
</feature>
<gene>
    <name evidence="3" type="ORF">IE4771_PD00420</name>
</gene>
<evidence type="ECO:0000313" key="4">
    <source>
        <dbReference type="Proteomes" id="UP000027180"/>
    </source>
</evidence>
<dbReference type="OrthoDB" id="9786266at2"/>
<dbReference type="EMBL" id="CP006990">
    <property type="protein sequence ID" value="AIC30975.1"/>
    <property type="molecule type" value="Genomic_DNA"/>
</dbReference>
<dbReference type="Pfam" id="PF04069">
    <property type="entry name" value="OpuAC"/>
    <property type="match status" value="1"/>
</dbReference>